<keyword evidence="2" id="KW-0472">Membrane</keyword>
<dbReference type="Pfam" id="PF11446">
    <property type="entry name" value="DUF2897"/>
    <property type="match status" value="1"/>
</dbReference>
<organism evidence="3 4">
    <name type="scientific">Shewanella putrefaciens</name>
    <name type="common">Pseudomonas putrefaciens</name>
    <dbReference type="NCBI Taxonomy" id="24"/>
    <lineage>
        <taxon>Bacteria</taxon>
        <taxon>Pseudomonadati</taxon>
        <taxon>Pseudomonadota</taxon>
        <taxon>Gammaproteobacteria</taxon>
        <taxon>Alteromonadales</taxon>
        <taxon>Shewanellaceae</taxon>
        <taxon>Shewanella</taxon>
    </lineage>
</organism>
<dbReference type="RefSeq" id="WP_011789210.1">
    <property type="nucleotide sequence ID" value="NZ_BMPK01000003.1"/>
</dbReference>
<feature type="compositionally biased region" description="Polar residues" evidence="1">
    <location>
        <begin position="67"/>
        <end position="80"/>
    </location>
</feature>
<dbReference type="EMBL" id="CP080635">
    <property type="protein sequence ID" value="QYX71208.1"/>
    <property type="molecule type" value="Genomic_DNA"/>
</dbReference>
<gene>
    <name evidence="3" type="ORF">K3G22_10340</name>
</gene>
<feature type="region of interest" description="Disordered" evidence="1">
    <location>
        <begin position="37"/>
        <end position="87"/>
    </location>
</feature>
<feature type="transmembrane region" description="Helical" evidence="2">
    <location>
        <begin position="6"/>
        <end position="24"/>
    </location>
</feature>
<protein>
    <submittedName>
        <fullName evidence="3">DUF2897 family protein</fullName>
    </submittedName>
</protein>
<evidence type="ECO:0000313" key="3">
    <source>
        <dbReference type="EMBL" id="QYX71208.1"/>
    </source>
</evidence>
<keyword evidence="2" id="KW-1133">Transmembrane helix</keyword>
<evidence type="ECO:0000256" key="2">
    <source>
        <dbReference type="SAM" id="Phobius"/>
    </source>
</evidence>
<proteinExistence type="predicted"/>
<sequence length="87" mass="9469">MSTLEVWIIIILVIGVIASNLAALKYSAKFKLPQFGQHDKDKQLKTGTSASAADPNKAPTEADNEKPLQQTSLKETVSEPSKTDNKE</sequence>
<dbReference type="GeneID" id="67443662"/>
<evidence type="ECO:0000256" key="1">
    <source>
        <dbReference type="SAM" id="MobiDB-lite"/>
    </source>
</evidence>
<reference evidence="3 4" key="1">
    <citation type="submission" date="2021-08" db="EMBL/GenBank/DDBJ databases">
        <title>Shewanella putrefaciens YZ-J, complete genome.</title>
        <authorList>
            <person name="Yi Z."/>
        </authorList>
    </citation>
    <scope>NUCLEOTIDE SEQUENCE [LARGE SCALE GENOMIC DNA]</scope>
    <source>
        <strain evidence="3 4">YZ-J</strain>
    </source>
</reference>
<name>A0ABX8X7L8_SHEPU</name>
<evidence type="ECO:0000313" key="4">
    <source>
        <dbReference type="Proteomes" id="UP000827084"/>
    </source>
</evidence>
<keyword evidence="4" id="KW-1185">Reference proteome</keyword>
<accession>A0ABX8X7L8</accession>
<keyword evidence="2" id="KW-0812">Transmembrane</keyword>
<dbReference type="Proteomes" id="UP000827084">
    <property type="component" value="Chromosome"/>
</dbReference>
<dbReference type="InterPro" id="IPR021550">
    <property type="entry name" value="DUF2897"/>
</dbReference>